<reference evidence="1" key="1">
    <citation type="submission" date="2022-08" db="EMBL/GenBank/DDBJ databases">
        <title>Genome Sequence of Fusarium decemcellulare.</title>
        <authorList>
            <person name="Buettner E."/>
        </authorList>
    </citation>
    <scope>NUCLEOTIDE SEQUENCE</scope>
    <source>
        <strain evidence="1">Babe19</strain>
    </source>
</reference>
<comment type="caution">
    <text evidence="1">The sequence shown here is derived from an EMBL/GenBank/DDBJ whole genome shotgun (WGS) entry which is preliminary data.</text>
</comment>
<dbReference type="EMBL" id="JANRMS010000882">
    <property type="protein sequence ID" value="KAJ3533293.1"/>
    <property type="molecule type" value="Genomic_DNA"/>
</dbReference>
<organism evidence="1 2">
    <name type="scientific">Fusarium decemcellulare</name>
    <dbReference type="NCBI Taxonomy" id="57161"/>
    <lineage>
        <taxon>Eukaryota</taxon>
        <taxon>Fungi</taxon>
        <taxon>Dikarya</taxon>
        <taxon>Ascomycota</taxon>
        <taxon>Pezizomycotina</taxon>
        <taxon>Sordariomycetes</taxon>
        <taxon>Hypocreomycetidae</taxon>
        <taxon>Hypocreales</taxon>
        <taxon>Nectriaceae</taxon>
        <taxon>Fusarium</taxon>
        <taxon>Fusarium decemcellulare species complex</taxon>
    </lineage>
</organism>
<dbReference type="Proteomes" id="UP001148629">
    <property type="component" value="Unassembled WGS sequence"/>
</dbReference>
<accession>A0ACC1S6R8</accession>
<name>A0ACC1S6R8_9HYPO</name>
<sequence length="493" mass="54607">MFPRLLLNLSQIWPPAPRFTEKNVPDQSGKVFIVTGASAGVGKELAQILFSLNAKVYLASRTESKVNEAIEYIRSTAPNSAGSLHFLSINLEDLNSVKQAAATFLEKESRLDGLWNNAGVMLPPEGSKTKQGYELQLGVNCLSSFLFTRLLTPLMVQTARSEPPGAVRVLWVGSSAVELFSPPGGVDLTNLDYKRDMTNSDKYAVSKGGMVLLSQEYARLHKEDGIISVAMNPGNLKTELRRHLPGYLAMIFGWLSWDPRYGAYTELFAGFSPDITLENSGCWVIPWGRISPVRQDIQDSASNGVGERFWAWCSVPSHLSIDLLLTSAMTTPSIMADPPFTSDRATLARAKTEDIPAIKSIVNSAYTKYIERIGKPPAPMLADYNELLQSRDVFVLRELDSDVVVGSIVLSQASDSIEINNLVVDVTAQGRGYGGVLMRYAEDFAKAKGRPALTLFTNIKMYENLNLYPKMGFDETERRTEDGYERVYFRKDL</sequence>
<gene>
    <name evidence="1" type="ORF">NM208_g8049</name>
</gene>
<evidence type="ECO:0000313" key="1">
    <source>
        <dbReference type="EMBL" id="KAJ3533293.1"/>
    </source>
</evidence>
<keyword evidence="2" id="KW-1185">Reference proteome</keyword>
<proteinExistence type="predicted"/>
<evidence type="ECO:0000313" key="2">
    <source>
        <dbReference type="Proteomes" id="UP001148629"/>
    </source>
</evidence>
<protein>
    <submittedName>
        <fullName evidence="1">Uncharacterized protein</fullName>
    </submittedName>
</protein>